<keyword evidence="2" id="KW-0472">Membrane</keyword>
<reference evidence="3 4" key="1">
    <citation type="journal article" date="2014" name="Int. J. Syst. Evol. Microbiol.">
        <title>Complete genome sequence of Corynebacterium casei LMG S-19264T (=DSM 44701T), isolated from a smear-ripened cheese.</title>
        <authorList>
            <consortium name="US DOE Joint Genome Institute (JGI-PGF)"/>
            <person name="Walter F."/>
            <person name="Albersmeier A."/>
            <person name="Kalinowski J."/>
            <person name="Ruckert C."/>
        </authorList>
    </citation>
    <scope>NUCLEOTIDE SEQUENCE [LARGE SCALE GENOMIC DNA]</scope>
    <source>
        <strain evidence="3 4">CGMCC 4.7111</strain>
    </source>
</reference>
<evidence type="ECO:0000313" key="4">
    <source>
        <dbReference type="Proteomes" id="UP000600365"/>
    </source>
</evidence>
<proteinExistence type="predicted"/>
<feature type="compositionally biased region" description="Polar residues" evidence="1">
    <location>
        <begin position="158"/>
        <end position="170"/>
    </location>
</feature>
<dbReference type="AlphaFoldDB" id="A0A917Y4Z3"/>
<organism evidence="3 4">
    <name type="scientific">Streptomyces albiflavescens</name>
    <dbReference type="NCBI Taxonomy" id="1623582"/>
    <lineage>
        <taxon>Bacteria</taxon>
        <taxon>Bacillati</taxon>
        <taxon>Actinomycetota</taxon>
        <taxon>Actinomycetes</taxon>
        <taxon>Kitasatosporales</taxon>
        <taxon>Streptomycetaceae</taxon>
        <taxon>Streptomyces</taxon>
    </lineage>
</organism>
<feature type="transmembrane region" description="Helical" evidence="2">
    <location>
        <begin position="122"/>
        <end position="140"/>
    </location>
</feature>
<comment type="caution">
    <text evidence="3">The sequence shown here is derived from an EMBL/GenBank/DDBJ whole genome shotgun (WGS) entry which is preliminary data.</text>
</comment>
<dbReference type="Proteomes" id="UP000600365">
    <property type="component" value="Unassembled WGS sequence"/>
</dbReference>
<dbReference type="EMBL" id="BMMM01000006">
    <property type="protein sequence ID" value="GGN65377.1"/>
    <property type="molecule type" value="Genomic_DNA"/>
</dbReference>
<feature type="compositionally biased region" description="Low complexity" evidence="1">
    <location>
        <begin position="213"/>
        <end position="236"/>
    </location>
</feature>
<evidence type="ECO:0000256" key="2">
    <source>
        <dbReference type="SAM" id="Phobius"/>
    </source>
</evidence>
<feature type="region of interest" description="Disordered" evidence="1">
    <location>
        <begin position="82"/>
        <end position="119"/>
    </location>
</feature>
<name>A0A917Y4Z3_9ACTN</name>
<feature type="compositionally biased region" description="Basic residues" evidence="1">
    <location>
        <begin position="106"/>
        <end position="119"/>
    </location>
</feature>
<accession>A0A917Y4Z3</accession>
<keyword evidence="2" id="KW-1133">Transmembrane helix</keyword>
<protein>
    <submittedName>
        <fullName evidence="3">Uncharacterized protein</fullName>
    </submittedName>
</protein>
<keyword evidence="4" id="KW-1185">Reference proteome</keyword>
<feature type="compositionally biased region" description="Low complexity" evidence="1">
    <location>
        <begin position="182"/>
        <end position="193"/>
    </location>
</feature>
<keyword evidence="2" id="KW-0812">Transmembrane</keyword>
<evidence type="ECO:0000256" key="1">
    <source>
        <dbReference type="SAM" id="MobiDB-lite"/>
    </source>
</evidence>
<evidence type="ECO:0000313" key="3">
    <source>
        <dbReference type="EMBL" id="GGN65377.1"/>
    </source>
</evidence>
<feature type="compositionally biased region" description="Low complexity" evidence="1">
    <location>
        <begin position="266"/>
        <end position="276"/>
    </location>
</feature>
<sequence>MDYCSSCRRHLNGALVCPGCGAYAPDIAPVAADGRTVPARPAQATTGAAAAWDYTTSEAWHDGRPRHGTTGLRAGATALGGGMDEVAQAGPSGDLKDVPPAPQGRAARRRQRARWKKNQRRAVVATAVALVGGGLTVAAMDRQSGDRAQAATAPELPSTVTADEPTSQHTRPAEARPGTHRSSSTAPSQSPATNLPRAQSTAALPNATPPSARPAATATPHTSRTTATVAPQQPTASPSSVGTVPEHGGTAAQQTSAPAAGTDSGTSQTAPTPAATSPSEICLLVVCIG</sequence>
<feature type="region of interest" description="Disordered" evidence="1">
    <location>
        <begin position="142"/>
        <end position="276"/>
    </location>
</feature>
<gene>
    <name evidence="3" type="ORF">GCM10011579_035740</name>
</gene>